<gene>
    <name evidence="1" type="ORF">V6x_07360</name>
</gene>
<proteinExistence type="predicted"/>
<dbReference type="RefSeq" id="WP_145036690.1">
    <property type="nucleotide sequence ID" value="NZ_CP036347.1"/>
</dbReference>
<protein>
    <recommendedName>
        <fullName evidence="3">Carboxypeptidase regulatory-like domain-containing protein</fullName>
    </recommendedName>
</protein>
<organism evidence="1 2">
    <name type="scientific">Gimesia chilikensis</name>
    <dbReference type="NCBI Taxonomy" id="2605989"/>
    <lineage>
        <taxon>Bacteria</taxon>
        <taxon>Pseudomonadati</taxon>
        <taxon>Planctomycetota</taxon>
        <taxon>Planctomycetia</taxon>
        <taxon>Planctomycetales</taxon>
        <taxon>Planctomycetaceae</taxon>
        <taxon>Gimesia</taxon>
    </lineage>
</organism>
<evidence type="ECO:0008006" key="3">
    <source>
        <dbReference type="Google" id="ProtNLM"/>
    </source>
</evidence>
<dbReference type="AlphaFoldDB" id="A0A517W720"/>
<dbReference type="Proteomes" id="UP000320722">
    <property type="component" value="Chromosome"/>
</dbReference>
<evidence type="ECO:0000313" key="1">
    <source>
        <dbReference type="EMBL" id="QDU01058.1"/>
    </source>
</evidence>
<sequence>MPGITPALNLQQHYVLETSGVLIVRQVPPASPGLRNVRLTPHNEINMTKYHSFLLLSFTLTASFALSGCGQDFQKPVVPVTGFVRVDGDLVTEGYIVLTPVPGSDANPLNSGKSASGTISSDGTFEMTTYETGDGAIIGKHVAHFFRPDPEDDEQIVEEKYIPGGKEVELEVIDGENKFDIHLHAKGPAEVIQSGS</sequence>
<dbReference type="EMBL" id="CP036347">
    <property type="protein sequence ID" value="QDU01058.1"/>
    <property type="molecule type" value="Genomic_DNA"/>
</dbReference>
<accession>A0A517W720</accession>
<name>A0A517W720_9PLAN</name>
<evidence type="ECO:0000313" key="2">
    <source>
        <dbReference type="Proteomes" id="UP000320722"/>
    </source>
</evidence>
<reference evidence="1 2" key="1">
    <citation type="submission" date="2019-02" db="EMBL/GenBank/DDBJ databases">
        <title>Deep-cultivation of Planctomycetes and their phenomic and genomic characterization uncovers novel biology.</title>
        <authorList>
            <person name="Wiegand S."/>
            <person name="Jogler M."/>
            <person name="Boedeker C."/>
            <person name="Pinto D."/>
            <person name="Vollmers J."/>
            <person name="Rivas-Marin E."/>
            <person name="Kohn T."/>
            <person name="Peeters S.H."/>
            <person name="Heuer A."/>
            <person name="Rast P."/>
            <person name="Oberbeckmann S."/>
            <person name="Bunk B."/>
            <person name="Jeske O."/>
            <person name="Meyerdierks A."/>
            <person name="Storesund J.E."/>
            <person name="Kallscheuer N."/>
            <person name="Luecker S."/>
            <person name="Lage O.M."/>
            <person name="Pohl T."/>
            <person name="Merkel B.J."/>
            <person name="Hornburger P."/>
            <person name="Mueller R.-W."/>
            <person name="Bruemmer F."/>
            <person name="Labrenz M."/>
            <person name="Spormann A.M."/>
            <person name="Op den Camp H."/>
            <person name="Overmann J."/>
            <person name="Amann R."/>
            <person name="Jetten M.S.M."/>
            <person name="Mascher T."/>
            <person name="Medema M.H."/>
            <person name="Devos D.P."/>
            <person name="Kaster A.-K."/>
            <person name="Ovreas L."/>
            <person name="Rohde M."/>
            <person name="Galperin M.Y."/>
            <person name="Jogler C."/>
        </authorList>
    </citation>
    <scope>NUCLEOTIDE SEQUENCE [LARGE SCALE GENOMIC DNA]</scope>
    <source>
        <strain evidence="1 2">V6</strain>
    </source>
</reference>